<keyword evidence="8" id="KW-1185">Reference proteome</keyword>
<evidence type="ECO:0000256" key="1">
    <source>
        <dbReference type="ARBA" id="ARBA00022448"/>
    </source>
</evidence>
<feature type="compositionally biased region" description="Low complexity" evidence="5">
    <location>
        <begin position="178"/>
        <end position="193"/>
    </location>
</feature>
<evidence type="ECO:0000256" key="3">
    <source>
        <dbReference type="ARBA" id="ARBA00022764"/>
    </source>
</evidence>
<dbReference type="GO" id="GO:0009279">
    <property type="term" value="C:cell outer membrane"/>
    <property type="evidence" value="ECO:0007669"/>
    <property type="project" value="TreeGrafter"/>
</dbReference>
<feature type="chain" id="PRO_5015792942" description="Lipopolysaccharide export system protein LptA" evidence="4">
    <location>
        <begin position="33"/>
        <end position="193"/>
    </location>
</feature>
<evidence type="ECO:0000259" key="6">
    <source>
        <dbReference type="Pfam" id="PF03968"/>
    </source>
</evidence>
<dbReference type="HAMAP" id="MF_01914">
    <property type="entry name" value="LPS_assembly_LptA"/>
    <property type="match status" value="1"/>
</dbReference>
<keyword evidence="3 4" id="KW-0574">Periplasm</keyword>
<dbReference type="OrthoDB" id="9795964at2"/>
<dbReference type="InParanoid" id="A0A2U3N157"/>
<dbReference type="Proteomes" id="UP000245974">
    <property type="component" value="Unassembled WGS sequence"/>
</dbReference>
<feature type="region of interest" description="Disordered" evidence="5">
    <location>
        <begin position="156"/>
        <end position="193"/>
    </location>
</feature>
<dbReference type="RefSeq" id="WP_121974832.1">
    <property type="nucleotide sequence ID" value="NZ_OOGT01000134.1"/>
</dbReference>
<reference evidence="8" key="1">
    <citation type="submission" date="2018-03" db="EMBL/GenBank/DDBJ databases">
        <authorList>
            <person name="Blom J."/>
        </authorList>
    </citation>
    <scope>NUCLEOTIDE SEQUENCE [LARGE SCALE GENOMIC DNA]</scope>
    <source>
        <strain evidence="8">KPC-SM-21</strain>
    </source>
</reference>
<dbReference type="InterPro" id="IPR014340">
    <property type="entry name" value="LptA"/>
</dbReference>
<comment type="function">
    <text evidence="4">Involved in the assembly of lipopolysaccharide (LPS). Required for the translocation of LPS from the inner membrane to the outer membrane. May form a bridge between the inner membrane and the outer membrane, via interactions with LptC and LptD, thereby facilitating LPS transfer across the periplasm.</text>
</comment>
<feature type="domain" description="Organic solvent tolerance-like N-terminal" evidence="6">
    <location>
        <begin position="44"/>
        <end position="153"/>
    </location>
</feature>
<dbReference type="Pfam" id="PF03968">
    <property type="entry name" value="LptD_N"/>
    <property type="match status" value="1"/>
</dbReference>
<dbReference type="Gene3D" id="2.60.450.10">
    <property type="entry name" value="Lipopolysaccharide (LPS) transport protein A like domain"/>
    <property type="match status" value="1"/>
</dbReference>
<evidence type="ECO:0000256" key="5">
    <source>
        <dbReference type="SAM" id="MobiDB-lite"/>
    </source>
</evidence>
<evidence type="ECO:0000256" key="4">
    <source>
        <dbReference type="HAMAP-Rule" id="MF_01914"/>
    </source>
</evidence>
<feature type="signal peptide" evidence="4">
    <location>
        <begin position="1"/>
        <end position="32"/>
    </location>
</feature>
<sequence precursor="true">MHHVKQTSISKTFLAPALIAACLLSASVNTFALESDRRQPISLVADRATYNDKTGITTYSGNVVIEQGTMKLQAANIVAQLNKNREISTVTATGSPAKFQQQLDAKKGIARGEASKIVYNAETGIINLIGNAYLNQDGASIRSGTLRYSMNKGDIEANGGVSSSSDSSSASPKGRVQIIIPPSSSKSFPGARD</sequence>
<protein>
    <recommendedName>
        <fullName evidence="4">Lipopolysaccharide export system protein LptA</fullName>
    </recommendedName>
</protein>
<gene>
    <name evidence="4 7" type="primary">lptA</name>
    <name evidence="7" type="ORF">KPC_2588</name>
</gene>
<dbReference type="PROSITE" id="PS51257">
    <property type="entry name" value="PROKAR_LIPOPROTEIN"/>
    <property type="match status" value="1"/>
</dbReference>
<dbReference type="InterPro" id="IPR005653">
    <property type="entry name" value="OstA-like_N"/>
</dbReference>
<comment type="similarity">
    <text evidence="4">Belongs to the LptA family.</text>
</comment>
<proteinExistence type="inferred from homology"/>
<dbReference type="GO" id="GO:0015920">
    <property type="term" value="P:lipopolysaccharide transport"/>
    <property type="evidence" value="ECO:0007669"/>
    <property type="project" value="UniProtKB-UniRule"/>
</dbReference>
<evidence type="ECO:0000313" key="8">
    <source>
        <dbReference type="Proteomes" id="UP000245974"/>
    </source>
</evidence>
<organism evidence="7 8">
    <name type="scientific">Acinetobacter stercoris</name>
    <dbReference type="NCBI Taxonomy" id="2126983"/>
    <lineage>
        <taxon>Bacteria</taxon>
        <taxon>Pseudomonadati</taxon>
        <taxon>Pseudomonadota</taxon>
        <taxon>Gammaproteobacteria</taxon>
        <taxon>Moraxellales</taxon>
        <taxon>Moraxellaceae</taxon>
        <taxon>Acinetobacter</taxon>
    </lineage>
</organism>
<dbReference type="NCBIfam" id="TIGR03002">
    <property type="entry name" value="outer_YhbN_LptA"/>
    <property type="match status" value="1"/>
</dbReference>
<evidence type="ECO:0000313" key="7">
    <source>
        <dbReference type="EMBL" id="SPL71410.1"/>
    </source>
</evidence>
<comment type="subunit">
    <text evidence="4">Component of the lipopolysaccharide transport and assembly complex.</text>
</comment>
<feature type="compositionally biased region" description="Low complexity" evidence="5">
    <location>
        <begin position="162"/>
        <end position="171"/>
    </location>
</feature>
<dbReference type="GO" id="GO:0017089">
    <property type="term" value="F:glycolipid transfer activity"/>
    <property type="evidence" value="ECO:0007669"/>
    <property type="project" value="TreeGrafter"/>
</dbReference>
<keyword evidence="2 4" id="KW-0732">Signal</keyword>
<dbReference type="GO" id="GO:0043165">
    <property type="term" value="P:Gram-negative-bacterium-type cell outer membrane assembly"/>
    <property type="evidence" value="ECO:0007669"/>
    <property type="project" value="UniProtKB-UniRule"/>
</dbReference>
<dbReference type="EMBL" id="OOGT01000134">
    <property type="protein sequence ID" value="SPL71410.1"/>
    <property type="molecule type" value="Genomic_DNA"/>
</dbReference>
<dbReference type="GO" id="GO:0001530">
    <property type="term" value="F:lipopolysaccharide binding"/>
    <property type="evidence" value="ECO:0007669"/>
    <property type="project" value="InterPro"/>
</dbReference>
<dbReference type="AlphaFoldDB" id="A0A2U3N157"/>
<evidence type="ECO:0000256" key="2">
    <source>
        <dbReference type="ARBA" id="ARBA00022729"/>
    </source>
</evidence>
<dbReference type="GO" id="GO:0030288">
    <property type="term" value="C:outer membrane-bounded periplasmic space"/>
    <property type="evidence" value="ECO:0007669"/>
    <property type="project" value="TreeGrafter"/>
</dbReference>
<dbReference type="InterPro" id="IPR052037">
    <property type="entry name" value="LPS_export_LptA"/>
</dbReference>
<keyword evidence="1 4" id="KW-0813">Transport</keyword>
<dbReference type="PANTHER" id="PTHR36504">
    <property type="entry name" value="LIPOPOLYSACCHARIDE EXPORT SYSTEM PROTEIN LPTA"/>
    <property type="match status" value="1"/>
</dbReference>
<comment type="subcellular location">
    <subcellularLocation>
        <location evidence="4">Periplasm</location>
    </subcellularLocation>
</comment>
<dbReference type="PANTHER" id="PTHR36504:SF1">
    <property type="entry name" value="LIPOPOLYSACCHARIDE EXPORT SYSTEM PROTEIN LPTA"/>
    <property type="match status" value="1"/>
</dbReference>
<dbReference type="FunCoup" id="A0A2U3N157">
    <property type="interactions" value="52"/>
</dbReference>
<accession>A0A2U3N157</accession>
<name>A0A2U3N157_9GAMM</name>